<dbReference type="EnsemblMetazoa" id="MDOA016693-RA">
    <property type="protein sequence ID" value="MDOA016693-PA"/>
    <property type="gene ID" value="MDOA016693"/>
</dbReference>
<protein>
    <recommendedName>
        <fullName evidence="2">RING-type domain-containing protein</fullName>
    </recommendedName>
</protein>
<evidence type="ECO:0008006" key="2">
    <source>
        <dbReference type="Google" id="ProtNLM"/>
    </source>
</evidence>
<gene>
    <name evidence="1" type="primary">105261588</name>
</gene>
<organism evidence="1">
    <name type="scientific">Musca domestica</name>
    <name type="common">House fly</name>
    <dbReference type="NCBI Taxonomy" id="7370"/>
    <lineage>
        <taxon>Eukaryota</taxon>
        <taxon>Metazoa</taxon>
        <taxon>Ecdysozoa</taxon>
        <taxon>Arthropoda</taxon>
        <taxon>Hexapoda</taxon>
        <taxon>Insecta</taxon>
        <taxon>Pterygota</taxon>
        <taxon>Neoptera</taxon>
        <taxon>Endopterygota</taxon>
        <taxon>Diptera</taxon>
        <taxon>Brachycera</taxon>
        <taxon>Muscomorpha</taxon>
        <taxon>Muscoidea</taxon>
        <taxon>Muscidae</taxon>
        <taxon>Musca</taxon>
    </lineage>
</organism>
<accession>A0A1I8NKM9</accession>
<reference evidence="1" key="1">
    <citation type="submission" date="2020-05" db="UniProtKB">
        <authorList>
            <consortium name="EnsemblMetazoa"/>
        </authorList>
    </citation>
    <scope>IDENTIFICATION</scope>
    <source>
        <strain evidence="1">Aabys</strain>
    </source>
</reference>
<proteinExistence type="predicted"/>
<dbReference type="SUPFAM" id="SSF57850">
    <property type="entry name" value="RING/U-box"/>
    <property type="match status" value="1"/>
</dbReference>
<evidence type="ECO:0000313" key="1">
    <source>
        <dbReference type="EnsemblMetazoa" id="MDOA016693-PA"/>
    </source>
</evidence>
<sequence length="160" mass="18309">MSTGGTCSICADILGSDDICSTICGLIYHFECLFNRCPLCKRDNPQPHRIYLDIEALGGPTSSNEIHEVIIMNVQPNQTDPMSTMILIGVMQIPTTEATYALHVSFKKALNKDIFLRNKYKLKRCQHTSNMRLYESLNRKQNKLFTYSHKLKEKGYNIFL</sequence>
<dbReference type="AlphaFoldDB" id="A0A1I8NKM9"/>
<dbReference type="VEuPathDB" id="VectorBase:MDOA016693"/>
<dbReference type="VEuPathDB" id="VectorBase:MDOMA2_002013"/>
<name>A0A1I8NKM9_MUSDO</name>